<sequence>MQSSSRTKNGRWATIAVGYGDLLRFDEENLISFTNNVVVNSSAVVSPITNIKTSSPTPPPLNHFITVVAAATNVTHEGPHCQSTAITDYQQSLVSTSERNMIEANCLAMHSLADQLDGSCLKMENIAEKSSSSQLDGSVGAILQSPALGELVKAHRAGDLESLSDEKFDFEIRTPEMSDAETDTPVKTLLDSPMSFREKVHAARAQLKLNSERSGTKDLDALFSMIRPDLPVTRPGSGDSAFADGVSTEEEQLLDMQGSVTPPVVSIRPSNFNRSNSLLRRRPESFMSGSMQDLVRKAQEQEKLLLEGARETARKYQDKQRPPTVTATPVMTNGLIPAASEISPIFVMPCRLSFDASPEAQQQQQHQQQTLITSAAREQSSPSRPSSLPRPRYSFVARPTAAGAFKLSTPTLRLPTTTSTTVTVASTREEVSVKPGDLSTLASKTLPTTTRGLSAATQRVGATASLLTVPPGLTTTAKPQLPVGVLTAFSKPSGQRTTAATASVRLPQEMPKMTRVAPTMTRPNISLPPMPKVPARPSIAPVANDNRASTQRLPLRASHAVGGKAATSRPAPPSAPTGIPQPPRSASKVPPSTPDTHHRKLAFADHIFENGVLRKLAPGESSAVTPNRYLLPPAMAQSVARLSTPKKVSPPKSTLEELAPPSRSMLKTPSPPKVHLTPAPTVSAVKRRLSFIPAAQALSLAPTMMLDSVGNVVTAKKPVTPLPALRRHTMTQKALSENLPHRQQSAAAAATAFVYSAKLIDLGDDTDNNSEPSSSALLLSCSGSINSNSENLLIDL</sequence>
<dbReference type="OrthoDB" id="10072619at2759"/>
<evidence type="ECO:0000313" key="3">
    <source>
        <dbReference type="Proteomes" id="UP000192578"/>
    </source>
</evidence>
<dbReference type="Proteomes" id="UP000192578">
    <property type="component" value="Unassembled WGS sequence"/>
</dbReference>
<feature type="compositionally biased region" description="Low complexity" evidence="1">
    <location>
        <begin position="380"/>
        <end position="392"/>
    </location>
</feature>
<evidence type="ECO:0000313" key="2">
    <source>
        <dbReference type="EMBL" id="OQV25505.1"/>
    </source>
</evidence>
<protein>
    <submittedName>
        <fullName evidence="2">Uncharacterized protein</fullName>
    </submittedName>
</protein>
<evidence type="ECO:0000256" key="1">
    <source>
        <dbReference type="SAM" id="MobiDB-lite"/>
    </source>
</evidence>
<accession>A0A1W0XDF1</accession>
<gene>
    <name evidence="2" type="ORF">BV898_00445</name>
</gene>
<feature type="compositionally biased region" description="Polar residues" evidence="1">
    <location>
        <begin position="370"/>
        <end position="379"/>
    </location>
</feature>
<name>A0A1W0XDF1_HYPEX</name>
<dbReference type="AlphaFoldDB" id="A0A1W0XDF1"/>
<proteinExistence type="predicted"/>
<feature type="region of interest" description="Disordered" evidence="1">
    <location>
        <begin position="642"/>
        <end position="677"/>
    </location>
</feature>
<feature type="compositionally biased region" description="Pro residues" evidence="1">
    <location>
        <begin position="570"/>
        <end position="583"/>
    </location>
</feature>
<feature type="region of interest" description="Disordered" evidence="1">
    <location>
        <begin position="357"/>
        <end position="392"/>
    </location>
</feature>
<dbReference type="EMBL" id="MTYJ01000002">
    <property type="protein sequence ID" value="OQV25505.1"/>
    <property type="molecule type" value="Genomic_DNA"/>
</dbReference>
<keyword evidence="3" id="KW-1185">Reference proteome</keyword>
<organism evidence="2 3">
    <name type="scientific">Hypsibius exemplaris</name>
    <name type="common">Freshwater tardigrade</name>
    <dbReference type="NCBI Taxonomy" id="2072580"/>
    <lineage>
        <taxon>Eukaryota</taxon>
        <taxon>Metazoa</taxon>
        <taxon>Ecdysozoa</taxon>
        <taxon>Tardigrada</taxon>
        <taxon>Eutardigrada</taxon>
        <taxon>Parachela</taxon>
        <taxon>Hypsibioidea</taxon>
        <taxon>Hypsibiidae</taxon>
        <taxon>Hypsibius</taxon>
    </lineage>
</organism>
<reference evidence="3" key="1">
    <citation type="submission" date="2017-01" db="EMBL/GenBank/DDBJ databases">
        <title>Comparative genomics of anhydrobiosis in the tardigrade Hypsibius dujardini.</title>
        <authorList>
            <person name="Yoshida Y."/>
            <person name="Koutsovoulos G."/>
            <person name="Laetsch D."/>
            <person name="Stevens L."/>
            <person name="Kumar S."/>
            <person name="Horikawa D."/>
            <person name="Ishino K."/>
            <person name="Komine S."/>
            <person name="Tomita M."/>
            <person name="Blaxter M."/>
            <person name="Arakawa K."/>
        </authorList>
    </citation>
    <scope>NUCLEOTIDE SEQUENCE [LARGE SCALE GENOMIC DNA]</scope>
    <source>
        <strain evidence="3">Z151</strain>
    </source>
</reference>
<feature type="region of interest" description="Disordered" evidence="1">
    <location>
        <begin position="520"/>
        <end position="597"/>
    </location>
</feature>
<comment type="caution">
    <text evidence="2">The sequence shown here is derived from an EMBL/GenBank/DDBJ whole genome shotgun (WGS) entry which is preliminary data.</text>
</comment>